<gene>
    <name evidence="3" type="ORF">HNQ39_001887</name>
</gene>
<dbReference type="AlphaFoldDB" id="A0A7W9SNZ9"/>
<name>A0A7W9SNZ9_ARMRO</name>
<organism evidence="3 4">
    <name type="scientific">Armatimonas rosea</name>
    <dbReference type="NCBI Taxonomy" id="685828"/>
    <lineage>
        <taxon>Bacteria</taxon>
        <taxon>Bacillati</taxon>
        <taxon>Armatimonadota</taxon>
        <taxon>Armatimonadia</taxon>
        <taxon>Armatimonadales</taxon>
        <taxon>Armatimonadaceae</taxon>
        <taxon>Armatimonas</taxon>
    </lineage>
</organism>
<evidence type="ECO:0000256" key="1">
    <source>
        <dbReference type="ARBA" id="ARBA00022857"/>
    </source>
</evidence>
<dbReference type="Proteomes" id="UP000520814">
    <property type="component" value="Unassembled WGS sequence"/>
</dbReference>
<dbReference type="Pfam" id="PF00106">
    <property type="entry name" value="adh_short"/>
    <property type="match status" value="1"/>
</dbReference>
<keyword evidence="4" id="KW-1185">Reference proteome</keyword>
<accession>A0A7W9SNZ9</accession>
<dbReference type="PRINTS" id="PR00081">
    <property type="entry name" value="GDHRDH"/>
</dbReference>
<proteinExistence type="predicted"/>
<keyword evidence="1" id="KW-0521">NADP</keyword>
<dbReference type="PANTHER" id="PTHR43544:SF7">
    <property type="entry name" value="NADB-LER2"/>
    <property type="match status" value="1"/>
</dbReference>
<protein>
    <submittedName>
        <fullName evidence="3">NAD(P)-dependent dehydrogenase (Short-subunit alcohol dehydrogenase family)</fullName>
    </submittedName>
</protein>
<sequence>MKEQTAYVTGADRGLGLGFTKALLERGFRVFAGEYGLDGAGLDTLAKTHGERLHRIALDVSCDRSVLRAADKLREHCEHLDLLINNAAILGDFTGSITDPLDFTLMQEVYNVNSLGPLRVAQSVFGHLTRGSLKKLVNISSEAGSMEQSRRTNRKLRYGYCMSKAALNVQTVILANHAHEHDIESYLFDPGWMRSFMHGTKNLKATQEPDDTAQTILATVLDRPHPGYLYMTHEGQRYDW</sequence>
<dbReference type="InterPro" id="IPR051468">
    <property type="entry name" value="Fungal_SecMetab_SDRs"/>
</dbReference>
<reference evidence="3 4" key="1">
    <citation type="submission" date="2020-08" db="EMBL/GenBank/DDBJ databases">
        <title>Genomic Encyclopedia of Type Strains, Phase IV (KMG-IV): sequencing the most valuable type-strain genomes for metagenomic binning, comparative biology and taxonomic classification.</title>
        <authorList>
            <person name="Goeker M."/>
        </authorList>
    </citation>
    <scope>NUCLEOTIDE SEQUENCE [LARGE SCALE GENOMIC DNA]</scope>
    <source>
        <strain evidence="3 4">DSM 23562</strain>
    </source>
</reference>
<evidence type="ECO:0000313" key="4">
    <source>
        <dbReference type="Proteomes" id="UP000520814"/>
    </source>
</evidence>
<dbReference type="InterPro" id="IPR036291">
    <property type="entry name" value="NAD(P)-bd_dom_sf"/>
</dbReference>
<dbReference type="Gene3D" id="3.40.50.720">
    <property type="entry name" value="NAD(P)-binding Rossmann-like Domain"/>
    <property type="match status" value="1"/>
</dbReference>
<dbReference type="GO" id="GO:0005737">
    <property type="term" value="C:cytoplasm"/>
    <property type="evidence" value="ECO:0007669"/>
    <property type="project" value="TreeGrafter"/>
</dbReference>
<dbReference type="GO" id="GO:0016491">
    <property type="term" value="F:oxidoreductase activity"/>
    <property type="evidence" value="ECO:0007669"/>
    <property type="project" value="UniProtKB-KW"/>
</dbReference>
<dbReference type="EMBL" id="JACHGW010000002">
    <property type="protein sequence ID" value="MBB6050096.1"/>
    <property type="molecule type" value="Genomic_DNA"/>
</dbReference>
<keyword evidence="2" id="KW-0560">Oxidoreductase</keyword>
<comment type="caution">
    <text evidence="3">The sequence shown here is derived from an EMBL/GenBank/DDBJ whole genome shotgun (WGS) entry which is preliminary data.</text>
</comment>
<dbReference type="PANTHER" id="PTHR43544">
    <property type="entry name" value="SHORT-CHAIN DEHYDROGENASE/REDUCTASE"/>
    <property type="match status" value="1"/>
</dbReference>
<dbReference type="InterPro" id="IPR002347">
    <property type="entry name" value="SDR_fam"/>
</dbReference>
<evidence type="ECO:0000313" key="3">
    <source>
        <dbReference type="EMBL" id="MBB6050096.1"/>
    </source>
</evidence>
<evidence type="ECO:0000256" key="2">
    <source>
        <dbReference type="ARBA" id="ARBA00023002"/>
    </source>
</evidence>
<dbReference type="RefSeq" id="WP_184194387.1">
    <property type="nucleotide sequence ID" value="NZ_JACHGW010000002.1"/>
</dbReference>
<dbReference type="SUPFAM" id="SSF51735">
    <property type="entry name" value="NAD(P)-binding Rossmann-fold domains"/>
    <property type="match status" value="1"/>
</dbReference>